<feature type="transmembrane region" description="Helical" evidence="8">
    <location>
        <begin position="12"/>
        <end position="34"/>
    </location>
</feature>
<dbReference type="PANTHER" id="PTHR31645">
    <property type="entry name" value="OLIGOPEPTIDE TRANSPORTER YGL114W-RELATED"/>
    <property type="match status" value="1"/>
</dbReference>
<sequence length="662" mass="70844">MDGSSASHNAEFTFRAAALGLLIGCLLCFTNLYFGLQTGWISMMSLQSALIGFLMSKFFPKPITAQENIVLQTTAVATGTMPLAAGFVGILPALGLLEVEKDGVPAINLSWWSAIAWSLAVAFFGVFLSPPLRKQVIIEEQLAFPSGTATAQLISVLHDLPPPDTSTSRRRGYRQLDHDDPTTEPLTNPELADEGGRLTESEPEFIVTPKPEGWAALIWSFAASGVMTLMAYFFPVVFSIPLFGRHLAQNWLWTFTPSLSYIGQGIIMGFPTTLSMNLGMLVGWGILSPLSKHAGWAPGPVGDMTSGARGWILWVSLAIMCADSLVSLMPVIYEIVTEKLLPSALSAKLTDRAQDYGEDNEVESDDRLVPMKWVVWGLGGSIFFGTILVWIVFGHEGITPWATVIGYIVGALLSVLGVRALGETDLNPVSGLGKISQLLFAWIQPGNVVANIIAGGVAEAGAQQAGDLMQDLKTGHLVRASPRAQFYGQLIGSTLSIFVTSTAYSLYTKAYQIPGPSFPAPTAYVWLGLARLLRDGELPEQSGTYMVIFAVIFGLVAALKTYASRRELVYAKWIPSGVAFAIGFLNTPSFSLARLVGGITEYVYYRHMGGKEKGGIRLIIIASGFVLGEGVVSIVSLVLRTLGVGVVSCAGCIPGLCGGCPA</sequence>
<evidence type="ECO:0000313" key="9">
    <source>
        <dbReference type="EMBL" id="KIP08803.1"/>
    </source>
</evidence>
<feature type="transmembrane region" description="Helical" evidence="8">
    <location>
        <begin position="545"/>
        <end position="562"/>
    </location>
</feature>
<keyword evidence="10" id="KW-1185">Reference proteome</keyword>
<dbReference type="Pfam" id="PF03169">
    <property type="entry name" value="OPT"/>
    <property type="match status" value="1"/>
</dbReference>
<feature type="transmembrane region" description="Helical" evidence="8">
    <location>
        <begin position="398"/>
        <end position="418"/>
    </location>
</feature>
<feature type="transmembrane region" description="Helical" evidence="8">
    <location>
        <begin position="486"/>
        <end position="507"/>
    </location>
</feature>
<feature type="transmembrane region" description="Helical" evidence="8">
    <location>
        <begin position="618"/>
        <end position="639"/>
    </location>
</feature>
<keyword evidence="3" id="KW-0813">Transport</keyword>
<dbReference type="InterPro" id="IPR045035">
    <property type="entry name" value="YSL-like"/>
</dbReference>
<reference evidence="9 10" key="1">
    <citation type="journal article" date="2014" name="PLoS Genet.">
        <title>Analysis of the Phlebiopsis gigantea genome, transcriptome and secretome provides insight into its pioneer colonization strategies of wood.</title>
        <authorList>
            <person name="Hori C."/>
            <person name="Ishida T."/>
            <person name="Igarashi K."/>
            <person name="Samejima M."/>
            <person name="Suzuki H."/>
            <person name="Master E."/>
            <person name="Ferreira P."/>
            <person name="Ruiz-Duenas F.J."/>
            <person name="Held B."/>
            <person name="Canessa P."/>
            <person name="Larrondo L.F."/>
            <person name="Schmoll M."/>
            <person name="Druzhinina I.S."/>
            <person name="Kubicek C.P."/>
            <person name="Gaskell J.A."/>
            <person name="Kersten P."/>
            <person name="St John F."/>
            <person name="Glasner J."/>
            <person name="Sabat G."/>
            <person name="Splinter BonDurant S."/>
            <person name="Syed K."/>
            <person name="Yadav J."/>
            <person name="Mgbeahuruike A.C."/>
            <person name="Kovalchuk A."/>
            <person name="Asiegbu F.O."/>
            <person name="Lackner G."/>
            <person name="Hoffmeister D."/>
            <person name="Rencoret J."/>
            <person name="Gutierrez A."/>
            <person name="Sun H."/>
            <person name="Lindquist E."/>
            <person name="Barry K."/>
            <person name="Riley R."/>
            <person name="Grigoriev I.V."/>
            <person name="Henrissat B."/>
            <person name="Kues U."/>
            <person name="Berka R.M."/>
            <person name="Martinez A.T."/>
            <person name="Covert S.F."/>
            <person name="Blanchette R.A."/>
            <person name="Cullen D."/>
        </authorList>
    </citation>
    <scope>NUCLEOTIDE SEQUENCE [LARGE SCALE GENOMIC DNA]</scope>
    <source>
        <strain evidence="9 10">11061_1 CR5-6</strain>
    </source>
</reference>
<evidence type="ECO:0000256" key="4">
    <source>
        <dbReference type="ARBA" id="ARBA00022692"/>
    </source>
</evidence>
<dbReference type="EMBL" id="KN840474">
    <property type="protein sequence ID" value="KIP08803.1"/>
    <property type="molecule type" value="Genomic_DNA"/>
</dbReference>
<protein>
    <recommendedName>
        <fullName evidence="11">Oligopeptide transporter</fullName>
    </recommendedName>
</protein>
<dbReference type="InterPro" id="IPR004813">
    <property type="entry name" value="OPT"/>
</dbReference>
<dbReference type="Proteomes" id="UP000053257">
    <property type="component" value="Unassembled WGS sequence"/>
</dbReference>
<dbReference type="STRING" id="745531.A0A0C3PPE2"/>
<feature type="transmembrane region" description="Helical" evidence="8">
    <location>
        <begin position="574"/>
        <end position="597"/>
    </location>
</feature>
<dbReference type="GO" id="GO:0000329">
    <property type="term" value="C:fungal-type vacuole membrane"/>
    <property type="evidence" value="ECO:0007669"/>
    <property type="project" value="TreeGrafter"/>
</dbReference>
<feature type="transmembrane region" description="Helical" evidence="8">
    <location>
        <begin position="311"/>
        <end position="333"/>
    </location>
</feature>
<evidence type="ECO:0008006" key="11">
    <source>
        <dbReference type="Google" id="ProtNLM"/>
    </source>
</evidence>
<evidence type="ECO:0000256" key="6">
    <source>
        <dbReference type="ARBA" id="ARBA00023136"/>
    </source>
</evidence>
<evidence type="ECO:0000256" key="8">
    <source>
        <dbReference type="SAM" id="Phobius"/>
    </source>
</evidence>
<accession>A0A0C3PPE2</accession>
<evidence type="ECO:0000256" key="7">
    <source>
        <dbReference type="SAM" id="MobiDB-lite"/>
    </source>
</evidence>
<evidence type="ECO:0000256" key="2">
    <source>
        <dbReference type="ARBA" id="ARBA00008807"/>
    </source>
</evidence>
<feature type="transmembrane region" description="Helical" evidence="8">
    <location>
        <begin position="214"/>
        <end position="238"/>
    </location>
</feature>
<feature type="transmembrane region" description="Helical" evidence="8">
    <location>
        <begin position="274"/>
        <end position="291"/>
    </location>
</feature>
<feature type="transmembrane region" description="Helical" evidence="8">
    <location>
        <begin position="109"/>
        <end position="128"/>
    </location>
</feature>
<dbReference type="PROSITE" id="PS00197">
    <property type="entry name" value="2FE2S_FER_1"/>
    <property type="match status" value="1"/>
</dbReference>
<dbReference type="OrthoDB" id="627262at2759"/>
<evidence type="ECO:0000256" key="3">
    <source>
        <dbReference type="ARBA" id="ARBA00022448"/>
    </source>
</evidence>
<proteinExistence type="inferred from homology"/>
<keyword evidence="6 8" id="KW-0472">Membrane</keyword>
<name>A0A0C3PPE2_PHLG1</name>
<dbReference type="InterPro" id="IPR006058">
    <property type="entry name" value="2Fe2S_fd_BS"/>
</dbReference>
<dbReference type="GO" id="GO:0051537">
    <property type="term" value="F:2 iron, 2 sulfur cluster binding"/>
    <property type="evidence" value="ECO:0007669"/>
    <property type="project" value="InterPro"/>
</dbReference>
<dbReference type="PANTHER" id="PTHR31645:SF0">
    <property type="entry name" value="OLIGOPEPTIDE TRANSPORTER YGL114W-RELATED"/>
    <property type="match status" value="1"/>
</dbReference>
<dbReference type="GO" id="GO:0035673">
    <property type="term" value="F:oligopeptide transmembrane transporter activity"/>
    <property type="evidence" value="ECO:0007669"/>
    <property type="project" value="InterPro"/>
</dbReference>
<organism evidence="9 10">
    <name type="scientific">Phlebiopsis gigantea (strain 11061_1 CR5-6)</name>
    <name type="common">White-rot fungus</name>
    <name type="synonym">Peniophora gigantea</name>
    <dbReference type="NCBI Taxonomy" id="745531"/>
    <lineage>
        <taxon>Eukaryota</taxon>
        <taxon>Fungi</taxon>
        <taxon>Dikarya</taxon>
        <taxon>Basidiomycota</taxon>
        <taxon>Agaricomycotina</taxon>
        <taxon>Agaricomycetes</taxon>
        <taxon>Polyporales</taxon>
        <taxon>Phanerochaetaceae</taxon>
        <taxon>Phlebiopsis</taxon>
    </lineage>
</organism>
<evidence type="ECO:0000256" key="5">
    <source>
        <dbReference type="ARBA" id="ARBA00022989"/>
    </source>
</evidence>
<dbReference type="AlphaFoldDB" id="A0A0C3PPE2"/>
<feature type="transmembrane region" description="Helical" evidence="8">
    <location>
        <begin position="71"/>
        <end position="97"/>
    </location>
</feature>
<gene>
    <name evidence="9" type="ORF">PHLGIDRAFT_87667</name>
</gene>
<comment type="subcellular location">
    <subcellularLocation>
        <location evidence="1">Membrane</location>
        <topology evidence="1">Multi-pass membrane protein</topology>
    </subcellularLocation>
</comment>
<dbReference type="HOGENOM" id="CLU_010539_2_1_1"/>
<feature type="transmembrane region" description="Helical" evidence="8">
    <location>
        <begin position="40"/>
        <end position="59"/>
    </location>
</feature>
<evidence type="ECO:0000256" key="1">
    <source>
        <dbReference type="ARBA" id="ARBA00004141"/>
    </source>
</evidence>
<keyword evidence="5 8" id="KW-1133">Transmembrane helix</keyword>
<feature type="region of interest" description="Disordered" evidence="7">
    <location>
        <begin position="161"/>
        <end position="197"/>
    </location>
</feature>
<feature type="transmembrane region" description="Helical" evidence="8">
    <location>
        <begin position="373"/>
        <end position="392"/>
    </location>
</feature>
<comment type="similarity">
    <text evidence="2">Belongs to the oligopeptide OPT transporter family.</text>
</comment>
<evidence type="ECO:0000313" key="10">
    <source>
        <dbReference type="Proteomes" id="UP000053257"/>
    </source>
</evidence>
<keyword evidence="4 8" id="KW-0812">Transmembrane</keyword>
<dbReference type="NCBIfam" id="TIGR00728">
    <property type="entry name" value="OPT_sfam"/>
    <property type="match status" value="1"/>
</dbReference>